<proteinExistence type="predicted"/>
<evidence type="ECO:0000256" key="1">
    <source>
        <dbReference type="SAM" id="MobiDB-lite"/>
    </source>
</evidence>
<dbReference type="InterPro" id="IPR035965">
    <property type="entry name" value="PAS-like_dom_sf"/>
</dbReference>
<dbReference type="AlphaFoldDB" id="A0A1M6IMC7"/>
<dbReference type="EMBL" id="FQZA01000008">
    <property type="protein sequence ID" value="SHJ35641.1"/>
    <property type="molecule type" value="Genomic_DNA"/>
</dbReference>
<evidence type="ECO:0000313" key="2">
    <source>
        <dbReference type="EMBL" id="SHJ35641.1"/>
    </source>
</evidence>
<dbReference type="SUPFAM" id="SSF55785">
    <property type="entry name" value="PYP-like sensor domain (PAS domain)"/>
    <property type="match status" value="1"/>
</dbReference>
<accession>A0A1M6IMC7</accession>
<gene>
    <name evidence="2" type="ORF">SAMN04488012_10837</name>
</gene>
<keyword evidence="3" id="KW-1185">Reference proteome</keyword>
<dbReference type="RefSeq" id="WP_073129006.1">
    <property type="nucleotide sequence ID" value="NZ_FQZA01000008.1"/>
</dbReference>
<sequence length="243" mass="26858">MTFTEIAHALKLAEAHLAAALRDSTSARTHARLLRRVAELTDAAERHEPESTAELRDMVAFFVRRSSRQYQDVSESRDLDIALRLSNRLSALDLPQRAGPAAQGRRRPAKLDSSVADPDELASFLAASTDRMVAIGPSERYLAVSPANARFHGSTPARMLDLHITEIIGLSRYETRAAHALRRSFAGEPQVYVYPLPAPGNGPRLIRCEMDPIRDRMDQAYCTLMRMTDITDDAAAAPQRPAA</sequence>
<protein>
    <recommendedName>
        <fullName evidence="4">PAS fold-containing protein</fullName>
    </recommendedName>
</protein>
<name>A0A1M6IMC7_9RHOB</name>
<evidence type="ECO:0000313" key="3">
    <source>
        <dbReference type="Proteomes" id="UP000184040"/>
    </source>
</evidence>
<evidence type="ECO:0008006" key="4">
    <source>
        <dbReference type="Google" id="ProtNLM"/>
    </source>
</evidence>
<reference evidence="2 3" key="1">
    <citation type="submission" date="2016-11" db="EMBL/GenBank/DDBJ databases">
        <authorList>
            <person name="Jaros S."/>
            <person name="Januszkiewicz K."/>
            <person name="Wedrychowicz H."/>
        </authorList>
    </citation>
    <scope>NUCLEOTIDE SEQUENCE [LARGE SCALE GENOMIC DNA]</scope>
    <source>
        <strain evidence="2 3">DSM 26892</strain>
    </source>
</reference>
<organism evidence="2 3">
    <name type="scientific">Palleronia salina</name>
    <dbReference type="NCBI Taxonomy" id="313368"/>
    <lineage>
        <taxon>Bacteria</taxon>
        <taxon>Pseudomonadati</taxon>
        <taxon>Pseudomonadota</taxon>
        <taxon>Alphaproteobacteria</taxon>
        <taxon>Rhodobacterales</taxon>
        <taxon>Roseobacteraceae</taxon>
        <taxon>Palleronia</taxon>
    </lineage>
</organism>
<dbReference type="Proteomes" id="UP000184040">
    <property type="component" value="Unassembled WGS sequence"/>
</dbReference>
<feature type="region of interest" description="Disordered" evidence="1">
    <location>
        <begin position="95"/>
        <end position="114"/>
    </location>
</feature>
<dbReference type="Gene3D" id="3.30.450.20">
    <property type="entry name" value="PAS domain"/>
    <property type="match status" value="1"/>
</dbReference>